<dbReference type="AlphaFoldDB" id="A0A939FK23"/>
<comment type="caution">
    <text evidence="2">The sequence shown here is derived from an EMBL/GenBank/DDBJ whole genome shotgun (WGS) entry which is preliminary data.</text>
</comment>
<reference evidence="2" key="1">
    <citation type="submission" date="2021-03" db="EMBL/GenBank/DDBJ databases">
        <title>Streptomyces poriferae sp. nov., a novel marine sponge-derived Actinobacteria species with anti-MRSA activity.</title>
        <authorList>
            <person name="Sandoval-Powers M."/>
            <person name="Kralova S."/>
            <person name="Nguyen G.-S."/>
            <person name="Fawwal D."/>
            <person name="Degnes K."/>
            <person name="Klinkenberg G."/>
            <person name="Sletta H."/>
            <person name="Wentzel A."/>
            <person name="Liles M.R."/>
        </authorList>
    </citation>
    <scope>NUCLEOTIDE SEQUENCE</scope>
    <source>
        <strain evidence="2">DSM 41794</strain>
    </source>
</reference>
<evidence type="ECO:0000313" key="2">
    <source>
        <dbReference type="EMBL" id="MBO0518520.1"/>
    </source>
</evidence>
<feature type="non-terminal residue" evidence="2">
    <location>
        <position position="1"/>
    </location>
</feature>
<dbReference type="RefSeq" id="WP_206970312.1">
    <property type="nucleotide sequence ID" value="NZ_JAFLRJ010001750.1"/>
</dbReference>
<dbReference type="Pfam" id="PF18080">
    <property type="entry name" value="Gal_mutarotas_3"/>
    <property type="match status" value="1"/>
</dbReference>
<dbReference type="GO" id="GO:0030246">
    <property type="term" value="F:carbohydrate binding"/>
    <property type="evidence" value="ECO:0007669"/>
    <property type="project" value="InterPro"/>
</dbReference>
<dbReference type="Proteomes" id="UP000664167">
    <property type="component" value="Unassembled WGS sequence"/>
</dbReference>
<dbReference type="Gene3D" id="2.70.98.10">
    <property type="match status" value="1"/>
</dbReference>
<evidence type="ECO:0000259" key="1">
    <source>
        <dbReference type="Pfam" id="PF18080"/>
    </source>
</evidence>
<accession>A0A939FK23</accession>
<sequence>TVDGSTVRYRLAFPALDGVRIDAQIGVTGTQVTFRITKITDTDAFRVSTIDIPGQNLLSVRGDQPGAHVT</sequence>
<feature type="domain" description="Galactose mutarotase-like fold" evidence="1">
    <location>
        <begin position="2"/>
        <end position="69"/>
    </location>
</feature>
<dbReference type="EMBL" id="JAFLRJ010001750">
    <property type="protein sequence ID" value="MBO0518520.1"/>
    <property type="molecule type" value="Genomic_DNA"/>
</dbReference>
<protein>
    <recommendedName>
        <fullName evidence="1">Galactose mutarotase-like fold domain-containing protein</fullName>
    </recommendedName>
</protein>
<proteinExistence type="predicted"/>
<name>A0A939FK23_9ACTN</name>
<keyword evidence="3" id="KW-1185">Reference proteome</keyword>
<evidence type="ECO:0000313" key="3">
    <source>
        <dbReference type="Proteomes" id="UP000664167"/>
    </source>
</evidence>
<gene>
    <name evidence="2" type="ORF">J0695_43495</name>
</gene>
<dbReference type="InterPro" id="IPR014718">
    <property type="entry name" value="GH-type_carb-bd"/>
</dbReference>
<organism evidence="2 3">
    <name type="scientific">Streptomyces beijiangensis</name>
    <dbReference type="NCBI Taxonomy" id="163361"/>
    <lineage>
        <taxon>Bacteria</taxon>
        <taxon>Bacillati</taxon>
        <taxon>Actinomycetota</taxon>
        <taxon>Actinomycetes</taxon>
        <taxon>Kitasatosporales</taxon>
        <taxon>Streptomycetaceae</taxon>
        <taxon>Streptomyces</taxon>
    </lineage>
</organism>
<dbReference type="InterPro" id="IPR040633">
    <property type="entry name" value="Gal_mutarotas_3"/>
</dbReference>
<feature type="non-terminal residue" evidence="2">
    <location>
        <position position="70"/>
    </location>
</feature>